<dbReference type="PANTHER" id="PTHR30231">
    <property type="entry name" value="DNA POLYMERASE III SUBUNIT EPSILON"/>
    <property type="match status" value="1"/>
</dbReference>
<dbReference type="Gene3D" id="3.30.420.10">
    <property type="entry name" value="Ribonuclease H-like superfamily/Ribonuclease H"/>
    <property type="match status" value="1"/>
</dbReference>
<dbReference type="OrthoDB" id="9804290at2"/>
<comment type="subunit">
    <text evidence="2">DNA polymerase III contains a core (composed of alpha, epsilon and theta chains) that associates with a tau subunit. This core dimerizes to form the POLIII' complex. PolIII' associates with the gamma complex (composed of gamma, delta, delta', psi and chi chains) and with the beta chain to form the complete DNA polymerase III complex.</text>
</comment>
<dbReference type="GO" id="GO:0003676">
    <property type="term" value="F:nucleic acid binding"/>
    <property type="evidence" value="ECO:0007669"/>
    <property type="project" value="InterPro"/>
</dbReference>
<dbReference type="RefSeq" id="WP_117330457.1">
    <property type="nucleotide sequence ID" value="NZ_QUWK01000007.1"/>
</dbReference>
<proteinExistence type="predicted"/>
<name>A0A372MHV3_9SPIR</name>
<evidence type="ECO:0000256" key="1">
    <source>
        <dbReference type="ARBA" id="ARBA00025483"/>
    </source>
</evidence>
<dbReference type="SMART" id="SM00479">
    <property type="entry name" value="EXOIII"/>
    <property type="match status" value="1"/>
</dbReference>
<comment type="function">
    <text evidence="1">DNA polymerase III is a complex, multichain enzyme responsible for most of the replicative synthesis in bacteria. The epsilon subunit contain the editing function and is a proofreading 3'-5' exonuclease.</text>
</comment>
<protein>
    <submittedName>
        <fullName evidence="4">DNA polymerase III</fullName>
    </submittedName>
</protein>
<reference evidence="4 5" key="2">
    <citation type="submission" date="2018-09" db="EMBL/GenBank/DDBJ databases">
        <title>Genome of Sphaerochaeta halotolerans strain 4-11.</title>
        <authorList>
            <person name="Nazina T.N."/>
            <person name="Sokolova D.S."/>
        </authorList>
    </citation>
    <scope>NUCLEOTIDE SEQUENCE [LARGE SCALE GENOMIC DNA]</scope>
    <source>
        <strain evidence="4 5">4-11</strain>
    </source>
</reference>
<dbReference type="EMBL" id="QUWK01000007">
    <property type="protein sequence ID" value="RFU94760.1"/>
    <property type="molecule type" value="Genomic_DNA"/>
</dbReference>
<dbReference type="GO" id="GO:0006259">
    <property type="term" value="P:DNA metabolic process"/>
    <property type="evidence" value="ECO:0007669"/>
    <property type="project" value="UniProtKB-ARBA"/>
</dbReference>
<dbReference type="FunFam" id="3.30.420.10:FF:000045">
    <property type="entry name" value="3'-5' exonuclease DinG"/>
    <property type="match status" value="1"/>
</dbReference>
<feature type="domain" description="Exonuclease" evidence="3">
    <location>
        <begin position="2"/>
        <end position="167"/>
    </location>
</feature>
<evidence type="ECO:0000256" key="2">
    <source>
        <dbReference type="ARBA" id="ARBA00026073"/>
    </source>
</evidence>
<dbReference type="AlphaFoldDB" id="A0A372MHV3"/>
<evidence type="ECO:0000259" key="3">
    <source>
        <dbReference type="SMART" id="SM00479"/>
    </source>
</evidence>
<gene>
    <name evidence="4" type="ORF">DYP60_07865</name>
</gene>
<dbReference type="Proteomes" id="UP000264002">
    <property type="component" value="Unassembled WGS sequence"/>
</dbReference>
<reference evidence="5" key="1">
    <citation type="submission" date="2018-08" db="EMBL/GenBank/DDBJ databases">
        <authorList>
            <person name="Grouzdev D.S."/>
            <person name="Krutkina M.S."/>
        </authorList>
    </citation>
    <scope>NUCLEOTIDE SEQUENCE [LARGE SCALE GENOMIC DNA]</scope>
    <source>
        <strain evidence="5">4-11</strain>
    </source>
</reference>
<accession>A0A372MHV3</accession>
<organism evidence="4 5">
    <name type="scientific">Sphaerochaeta halotolerans</name>
    <dbReference type="NCBI Taxonomy" id="2293840"/>
    <lineage>
        <taxon>Bacteria</taxon>
        <taxon>Pseudomonadati</taxon>
        <taxon>Spirochaetota</taxon>
        <taxon>Spirochaetia</taxon>
        <taxon>Spirochaetales</taxon>
        <taxon>Sphaerochaetaceae</taxon>
        <taxon>Sphaerochaeta</taxon>
    </lineage>
</organism>
<dbReference type="InterPro" id="IPR012337">
    <property type="entry name" value="RNaseH-like_sf"/>
</dbReference>
<dbReference type="InterPro" id="IPR013520">
    <property type="entry name" value="Ribonucl_H"/>
</dbReference>
<dbReference type="PANTHER" id="PTHR30231:SF42">
    <property type="entry name" value="EXONUCLEASE"/>
    <property type="match status" value="1"/>
</dbReference>
<evidence type="ECO:0000313" key="5">
    <source>
        <dbReference type="Proteomes" id="UP000264002"/>
    </source>
</evidence>
<dbReference type="SUPFAM" id="SSF53098">
    <property type="entry name" value="Ribonuclease H-like"/>
    <property type="match status" value="1"/>
</dbReference>
<evidence type="ECO:0000313" key="4">
    <source>
        <dbReference type="EMBL" id="RFU94760.1"/>
    </source>
</evidence>
<dbReference type="GO" id="GO:0008408">
    <property type="term" value="F:3'-5' exonuclease activity"/>
    <property type="evidence" value="ECO:0007669"/>
    <property type="project" value="TreeGrafter"/>
</dbReference>
<comment type="caution">
    <text evidence="4">The sequence shown here is derived from an EMBL/GenBank/DDBJ whole genome shotgun (WGS) entry which is preliminary data.</text>
</comment>
<sequence>MNYVALDFETANSYPGGACSVALARFDEEGSLLETYYSLIRPKHPYFDPGMTAVHKLSSEECLAAPEFDQIWDEMRNFIGRDILVAHNAVFDMGVMKAAFEVYDLEAREMSYLCTLTIARKLWPKMHSYKLSYLVDYFDMEYQAHYALDDAIMCGKIMYRLCQGHLNELLDLRRFLITKGIEPKIIEHQRKDADFFL</sequence>
<dbReference type="GO" id="GO:0005829">
    <property type="term" value="C:cytosol"/>
    <property type="evidence" value="ECO:0007669"/>
    <property type="project" value="TreeGrafter"/>
</dbReference>
<keyword evidence="5" id="KW-1185">Reference proteome</keyword>
<dbReference type="InterPro" id="IPR036397">
    <property type="entry name" value="RNaseH_sf"/>
</dbReference>
<dbReference type="CDD" id="cd06130">
    <property type="entry name" value="DNA_pol_III_epsilon_like"/>
    <property type="match status" value="1"/>
</dbReference>
<dbReference type="Pfam" id="PF00929">
    <property type="entry name" value="RNase_T"/>
    <property type="match status" value="1"/>
</dbReference>